<comment type="caution">
    <text evidence="2">The sequence shown here is derived from an EMBL/GenBank/DDBJ whole genome shotgun (WGS) entry which is preliminary data.</text>
</comment>
<evidence type="ECO:0000313" key="3">
    <source>
        <dbReference type="Proteomes" id="UP000247498"/>
    </source>
</evidence>
<feature type="region of interest" description="Disordered" evidence="1">
    <location>
        <begin position="1"/>
        <end position="80"/>
    </location>
</feature>
<gene>
    <name evidence="2" type="ORF">Rsub_02096</name>
</gene>
<name>A0A2V0NPL9_9CHLO</name>
<reference evidence="2 3" key="1">
    <citation type="journal article" date="2018" name="Sci. Rep.">
        <title>Raphidocelis subcapitata (=Pseudokirchneriella subcapitata) provides an insight into genome evolution and environmental adaptations in the Sphaeropleales.</title>
        <authorList>
            <person name="Suzuki S."/>
            <person name="Yamaguchi H."/>
            <person name="Nakajima N."/>
            <person name="Kawachi M."/>
        </authorList>
    </citation>
    <scope>NUCLEOTIDE SEQUENCE [LARGE SCALE GENOMIC DNA]</scope>
    <source>
        <strain evidence="2 3">NIES-35</strain>
    </source>
</reference>
<evidence type="ECO:0000256" key="1">
    <source>
        <dbReference type="SAM" id="MobiDB-lite"/>
    </source>
</evidence>
<keyword evidence="3" id="KW-1185">Reference proteome</keyword>
<organism evidence="2 3">
    <name type="scientific">Raphidocelis subcapitata</name>
    <dbReference type="NCBI Taxonomy" id="307507"/>
    <lineage>
        <taxon>Eukaryota</taxon>
        <taxon>Viridiplantae</taxon>
        <taxon>Chlorophyta</taxon>
        <taxon>core chlorophytes</taxon>
        <taxon>Chlorophyceae</taxon>
        <taxon>CS clade</taxon>
        <taxon>Sphaeropleales</taxon>
        <taxon>Selenastraceae</taxon>
        <taxon>Raphidocelis</taxon>
    </lineage>
</organism>
<dbReference type="EMBL" id="BDRX01000009">
    <property type="protein sequence ID" value="GBF89219.1"/>
    <property type="molecule type" value="Genomic_DNA"/>
</dbReference>
<feature type="compositionally biased region" description="Low complexity" evidence="1">
    <location>
        <begin position="1"/>
        <end position="20"/>
    </location>
</feature>
<accession>A0A2V0NPL9</accession>
<proteinExistence type="predicted"/>
<dbReference type="AlphaFoldDB" id="A0A2V0NPL9"/>
<protein>
    <submittedName>
        <fullName evidence="2">Uncharacterized protein</fullName>
    </submittedName>
</protein>
<dbReference type="InParanoid" id="A0A2V0NPL9"/>
<sequence>MGSASSRSASAADDSPACHDSLPRPDGEGGSPAAPPEPAPAQRDGKGRRMGRGRRKKAAHSQQQPEGPAEPKPPHKKKKRLRHTILELQSQLERCQEQLREESERHDRAVARLRLMSALAGIARALDALAAPDHTPATDEAALAQIEEHTLLVRSAVFAAGDATSLGARGGWSGIDCPFIPPRPFLEHFLALREVPLGADPSPLVERFRGLTSQSEMALAAYMERFEAGSAGPTDDPDLDARLVQLALEMEGPLIGALFFTSSRALEILTAPLAVAGEAPASAKELWDAYGEALLPPTDGQDLYFDVLHEWWARESSRLNTRRRELGAAALAAVEDAQAQAEIVEEIEAAASAWVLAKVAGALVAHLSVCSAVHVVATVVGVLPHWATLTGVLEALHARRTRLRAATAAAAAVAAADTGIEPAEASAVPELPWESQS</sequence>
<dbReference type="Proteomes" id="UP000247498">
    <property type="component" value="Unassembled WGS sequence"/>
</dbReference>
<evidence type="ECO:0000313" key="2">
    <source>
        <dbReference type="EMBL" id="GBF89219.1"/>
    </source>
</evidence>
<feature type="compositionally biased region" description="Basic residues" evidence="1">
    <location>
        <begin position="46"/>
        <end position="59"/>
    </location>
</feature>